<evidence type="ECO:0000313" key="11">
    <source>
        <dbReference type="EMBL" id="SHK60869.1"/>
    </source>
</evidence>
<protein>
    <submittedName>
        <fullName evidence="11">TRAP-type C4-dicarboxylate transport system, small permease component</fullName>
    </submittedName>
</protein>
<feature type="transmembrane region" description="Helical" evidence="9">
    <location>
        <begin position="54"/>
        <end position="77"/>
    </location>
</feature>
<evidence type="ECO:0000313" key="12">
    <source>
        <dbReference type="Proteomes" id="UP000184301"/>
    </source>
</evidence>
<comment type="subcellular location">
    <subcellularLocation>
        <location evidence="1">Cell inner membrane</location>
        <topology evidence="1">Multi-pass membrane protein</topology>
    </subcellularLocation>
</comment>
<evidence type="ECO:0000256" key="7">
    <source>
        <dbReference type="ARBA" id="ARBA00023136"/>
    </source>
</evidence>
<dbReference type="EMBL" id="FQZY01000063">
    <property type="protein sequence ID" value="SHK60869.1"/>
    <property type="molecule type" value="Genomic_DNA"/>
</dbReference>
<feature type="transmembrane region" description="Helical" evidence="9">
    <location>
        <begin position="167"/>
        <end position="185"/>
    </location>
</feature>
<keyword evidence="7 9" id="KW-0472">Membrane</keyword>
<dbReference type="Proteomes" id="UP000184301">
    <property type="component" value="Unassembled WGS sequence"/>
</dbReference>
<keyword evidence="4" id="KW-0997">Cell inner membrane</keyword>
<keyword evidence="12" id="KW-1185">Reference proteome</keyword>
<name>A0A1M6TVB5_9FIRM</name>
<gene>
    <name evidence="11" type="ORF">SAMN02745243_03334</name>
</gene>
<feature type="domain" description="Tripartite ATP-independent periplasmic transporters DctQ component" evidence="10">
    <location>
        <begin position="63"/>
        <end position="190"/>
    </location>
</feature>
<evidence type="ECO:0000256" key="3">
    <source>
        <dbReference type="ARBA" id="ARBA00022475"/>
    </source>
</evidence>
<evidence type="ECO:0000256" key="8">
    <source>
        <dbReference type="ARBA" id="ARBA00038436"/>
    </source>
</evidence>
<feature type="transmembrane region" description="Helical" evidence="9">
    <location>
        <begin position="129"/>
        <end position="147"/>
    </location>
</feature>
<dbReference type="GO" id="GO:0005886">
    <property type="term" value="C:plasma membrane"/>
    <property type="evidence" value="ECO:0007669"/>
    <property type="project" value="UniProtKB-SubCell"/>
</dbReference>
<dbReference type="STRING" id="1121950.SAMN02745243_03334"/>
<dbReference type="AlphaFoldDB" id="A0A1M6TVB5"/>
<dbReference type="InterPro" id="IPR007387">
    <property type="entry name" value="TRAP_DctQ"/>
</dbReference>
<sequence>MPALLQKINKGSHSDCPFVKCSEEEPCYLCSKCMKEREGYMRVLKWLNKNFEECLMVSILIAMTVIMGIQVCARYLFNYSLSWTEELTRYLFVWAGFISVSYCTVKCISIKIEQLVSRLSPRRKAFAKMINHTFEFSFFTYMIPFAWRYLQTSIASGQTSAACQMPMYVVQAAPFVCFLLVDFRVAQRWWIEMQRVRGRDR</sequence>
<feature type="transmembrane region" description="Helical" evidence="9">
    <location>
        <begin position="89"/>
        <end position="108"/>
    </location>
</feature>
<proteinExistence type="inferred from homology"/>
<keyword evidence="6 9" id="KW-1133">Transmembrane helix</keyword>
<keyword evidence="5 9" id="KW-0812">Transmembrane</keyword>
<organism evidence="11 12">
    <name type="scientific">Hespellia stercorisuis DSM 15480</name>
    <dbReference type="NCBI Taxonomy" id="1121950"/>
    <lineage>
        <taxon>Bacteria</taxon>
        <taxon>Bacillati</taxon>
        <taxon>Bacillota</taxon>
        <taxon>Clostridia</taxon>
        <taxon>Lachnospirales</taxon>
        <taxon>Lachnospiraceae</taxon>
        <taxon>Hespellia</taxon>
    </lineage>
</organism>
<evidence type="ECO:0000256" key="9">
    <source>
        <dbReference type="SAM" id="Phobius"/>
    </source>
</evidence>
<dbReference type="GO" id="GO:0022857">
    <property type="term" value="F:transmembrane transporter activity"/>
    <property type="evidence" value="ECO:0007669"/>
    <property type="project" value="TreeGrafter"/>
</dbReference>
<dbReference type="PANTHER" id="PTHR35011:SF2">
    <property type="entry name" value="2,3-DIKETO-L-GULONATE TRAP TRANSPORTER SMALL PERMEASE PROTEIN YIAM"/>
    <property type="match status" value="1"/>
</dbReference>
<keyword evidence="2" id="KW-0813">Transport</keyword>
<evidence type="ECO:0000256" key="1">
    <source>
        <dbReference type="ARBA" id="ARBA00004429"/>
    </source>
</evidence>
<reference evidence="11 12" key="1">
    <citation type="submission" date="2016-11" db="EMBL/GenBank/DDBJ databases">
        <authorList>
            <person name="Jaros S."/>
            <person name="Januszkiewicz K."/>
            <person name="Wedrychowicz H."/>
        </authorList>
    </citation>
    <scope>NUCLEOTIDE SEQUENCE [LARGE SCALE GENOMIC DNA]</scope>
    <source>
        <strain evidence="11 12">DSM 15480</strain>
    </source>
</reference>
<evidence type="ECO:0000256" key="6">
    <source>
        <dbReference type="ARBA" id="ARBA00022989"/>
    </source>
</evidence>
<evidence type="ECO:0000256" key="2">
    <source>
        <dbReference type="ARBA" id="ARBA00022448"/>
    </source>
</evidence>
<evidence type="ECO:0000259" key="10">
    <source>
        <dbReference type="Pfam" id="PF04290"/>
    </source>
</evidence>
<dbReference type="Pfam" id="PF04290">
    <property type="entry name" value="DctQ"/>
    <property type="match status" value="1"/>
</dbReference>
<evidence type="ECO:0000256" key="5">
    <source>
        <dbReference type="ARBA" id="ARBA00022692"/>
    </source>
</evidence>
<accession>A0A1M6TVB5</accession>
<dbReference type="InterPro" id="IPR055348">
    <property type="entry name" value="DctQ"/>
</dbReference>
<dbReference type="GO" id="GO:0015740">
    <property type="term" value="P:C4-dicarboxylate transport"/>
    <property type="evidence" value="ECO:0007669"/>
    <property type="project" value="TreeGrafter"/>
</dbReference>
<comment type="similarity">
    <text evidence="8">Belongs to the TRAP transporter small permease family.</text>
</comment>
<keyword evidence="3" id="KW-1003">Cell membrane</keyword>
<dbReference type="PANTHER" id="PTHR35011">
    <property type="entry name" value="2,3-DIKETO-L-GULONATE TRAP TRANSPORTER SMALL PERMEASE PROTEIN YIAM"/>
    <property type="match status" value="1"/>
</dbReference>
<evidence type="ECO:0000256" key="4">
    <source>
        <dbReference type="ARBA" id="ARBA00022519"/>
    </source>
</evidence>